<feature type="domain" description="TRAM" evidence="6">
    <location>
        <begin position="1"/>
        <end position="59"/>
    </location>
</feature>
<dbReference type="STRING" id="1798539.A2994_01465"/>
<dbReference type="Gene3D" id="2.40.50.1070">
    <property type="match status" value="1"/>
</dbReference>
<sequence>MAKLPAEFEVVIDKLVFGGEGLGYFEGRPIFVVGVLPGERVLVAPAKVTGKFAQARLLKIIKPSPIRLEPKETQYLSTSPWQITPVANQQQFKIDLVKEVFSKFATLPLPDVALTPSTSEWGYRNKMEFSFAVDEQNKLVLAFHQRYSWKRFVAVAEVKIAHPMISTVAHKILLELRQRNIPLTVLKNLLVRYSHHQNKCIAALYVVDAEFTPFNIDLPELSGWLIVYSDPKSPIAKTTKILCQVKSATLVEQLGDKLFQYSYESFFQVNPPSFNLCAQRMRELAQPHPTSPWEGEGQLLSPPFQETVGPTESPPFQGGVGGGLLVDLYAGAGVIGMLLSDKYQKVVIVEFDPAGTIAAKENIQLNQLDNIELIGGRAEKEGLPSILAGADTVVVDPPREGLHQKVVEKIIEAKSSQLIYLSCNPATQARDWKLLSTQYKATHWELFDFYPQTPHVESLIVATIKK</sequence>
<evidence type="ECO:0000259" key="6">
    <source>
        <dbReference type="PROSITE" id="PS50926"/>
    </source>
</evidence>
<evidence type="ECO:0000256" key="1">
    <source>
        <dbReference type="ARBA" id="ARBA00022603"/>
    </source>
</evidence>
<dbReference type="Gene3D" id="3.40.50.150">
    <property type="entry name" value="Vaccinia Virus protein VP39"/>
    <property type="match status" value="2"/>
</dbReference>
<dbReference type="AlphaFoldDB" id="A0A1F4PPC9"/>
<evidence type="ECO:0000256" key="3">
    <source>
        <dbReference type="ARBA" id="ARBA00022691"/>
    </source>
</evidence>
<evidence type="ECO:0000256" key="4">
    <source>
        <dbReference type="PROSITE-ProRule" id="PRU01024"/>
    </source>
</evidence>
<dbReference type="PANTHER" id="PTHR11061">
    <property type="entry name" value="RNA M5U METHYLTRANSFERASE"/>
    <property type="match status" value="1"/>
</dbReference>
<name>A0A1F4PPC9_UNCK3</name>
<evidence type="ECO:0000256" key="2">
    <source>
        <dbReference type="ARBA" id="ARBA00022679"/>
    </source>
</evidence>
<feature type="binding site" evidence="4">
    <location>
        <position position="329"/>
    </location>
    <ligand>
        <name>S-adenosyl-L-methionine</name>
        <dbReference type="ChEBI" id="CHEBI:59789"/>
    </ligand>
</feature>
<proteinExistence type="inferred from homology"/>
<dbReference type="PROSITE" id="PS50926">
    <property type="entry name" value="TRAM"/>
    <property type="match status" value="1"/>
</dbReference>
<evidence type="ECO:0000313" key="8">
    <source>
        <dbReference type="Proteomes" id="UP000179010"/>
    </source>
</evidence>
<keyword evidence="2 4" id="KW-0808">Transferase</keyword>
<feature type="active site" description="Nucleophile" evidence="4">
    <location>
        <position position="423"/>
    </location>
</feature>
<dbReference type="CDD" id="cd02440">
    <property type="entry name" value="AdoMet_MTases"/>
    <property type="match status" value="1"/>
</dbReference>
<comment type="caution">
    <text evidence="7">The sequence shown here is derived from an EMBL/GenBank/DDBJ whole genome shotgun (WGS) entry which is preliminary data.</text>
</comment>
<dbReference type="GO" id="GO:0070475">
    <property type="term" value="P:rRNA base methylation"/>
    <property type="evidence" value="ECO:0007669"/>
    <property type="project" value="TreeGrafter"/>
</dbReference>
<dbReference type="SUPFAM" id="SSF50249">
    <property type="entry name" value="Nucleic acid-binding proteins"/>
    <property type="match status" value="1"/>
</dbReference>
<dbReference type="Proteomes" id="UP000179010">
    <property type="component" value="Unassembled WGS sequence"/>
</dbReference>
<dbReference type="InterPro" id="IPR012340">
    <property type="entry name" value="NA-bd_OB-fold"/>
</dbReference>
<gene>
    <name evidence="7" type="ORF">A2994_01465</name>
</gene>
<reference evidence="7 8" key="1">
    <citation type="journal article" date="2016" name="Nat. Commun.">
        <title>Thousands of microbial genomes shed light on interconnected biogeochemical processes in an aquifer system.</title>
        <authorList>
            <person name="Anantharaman K."/>
            <person name="Brown C.T."/>
            <person name="Hug L.A."/>
            <person name="Sharon I."/>
            <person name="Castelle C.J."/>
            <person name="Probst A.J."/>
            <person name="Thomas B.C."/>
            <person name="Singh A."/>
            <person name="Wilkins M.J."/>
            <person name="Karaoz U."/>
            <person name="Brodie E.L."/>
            <person name="Williams K.H."/>
            <person name="Hubbard S.S."/>
            <person name="Banfield J.F."/>
        </authorList>
    </citation>
    <scope>NUCLEOTIDE SEQUENCE [LARGE SCALE GENOMIC DNA]</scope>
</reference>
<feature type="binding site" evidence="4">
    <location>
        <position position="396"/>
    </location>
    <ligand>
        <name>S-adenosyl-L-methionine</name>
        <dbReference type="ChEBI" id="CHEBI:59789"/>
    </ligand>
</feature>
<comment type="similarity">
    <text evidence="4">Belongs to the class I-like SAM-binding methyltransferase superfamily. RNA M5U methyltransferase family.</text>
</comment>
<dbReference type="InterPro" id="IPR002792">
    <property type="entry name" value="TRAM_dom"/>
</dbReference>
<dbReference type="EMBL" id="METE01000003">
    <property type="protein sequence ID" value="OGB85485.1"/>
    <property type="molecule type" value="Genomic_DNA"/>
</dbReference>
<dbReference type="Pfam" id="PF01938">
    <property type="entry name" value="TRAM"/>
    <property type="match status" value="1"/>
</dbReference>
<dbReference type="GO" id="GO:0070041">
    <property type="term" value="F:rRNA (uridine-C5-)-methyltransferase activity"/>
    <property type="evidence" value="ECO:0007669"/>
    <property type="project" value="TreeGrafter"/>
</dbReference>
<feature type="active site" evidence="5">
    <location>
        <position position="423"/>
    </location>
</feature>
<accession>A0A1F4PPC9</accession>
<keyword evidence="3 4" id="KW-0949">S-adenosyl-L-methionine</keyword>
<dbReference type="InterPro" id="IPR030390">
    <property type="entry name" value="MeTrfase_TrmA_AS"/>
</dbReference>
<dbReference type="Gene3D" id="2.40.50.140">
    <property type="entry name" value="Nucleic acid-binding proteins"/>
    <property type="match status" value="1"/>
</dbReference>
<dbReference type="InterPro" id="IPR010280">
    <property type="entry name" value="U5_MeTrfase_fam"/>
</dbReference>
<dbReference type="InterPro" id="IPR029063">
    <property type="entry name" value="SAM-dependent_MTases_sf"/>
</dbReference>
<feature type="binding site" evidence="4">
    <location>
        <position position="350"/>
    </location>
    <ligand>
        <name>S-adenosyl-L-methionine</name>
        <dbReference type="ChEBI" id="CHEBI:59789"/>
    </ligand>
</feature>
<dbReference type="PROSITE" id="PS01230">
    <property type="entry name" value="TRMA_1"/>
    <property type="match status" value="1"/>
</dbReference>
<dbReference type="PROSITE" id="PS51687">
    <property type="entry name" value="SAM_MT_RNA_M5U"/>
    <property type="match status" value="1"/>
</dbReference>
<dbReference type="Pfam" id="PF05958">
    <property type="entry name" value="tRNA_U5-meth_tr"/>
    <property type="match status" value="1"/>
</dbReference>
<dbReference type="SUPFAM" id="SSF53335">
    <property type="entry name" value="S-adenosyl-L-methionine-dependent methyltransferases"/>
    <property type="match status" value="1"/>
</dbReference>
<feature type="binding site" evidence="4">
    <location>
        <position position="268"/>
    </location>
    <ligand>
        <name>S-adenosyl-L-methionine</name>
        <dbReference type="ChEBI" id="CHEBI:59789"/>
    </ligand>
</feature>
<protein>
    <recommendedName>
        <fullName evidence="6">TRAM domain-containing protein</fullName>
    </recommendedName>
</protein>
<keyword evidence="1 4" id="KW-0489">Methyltransferase</keyword>
<dbReference type="PANTHER" id="PTHR11061:SF30">
    <property type="entry name" value="TRNA (URACIL(54)-C(5))-METHYLTRANSFERASE"/>
    <property type="match status" value="1"/>
</dbReference>
<organism evidence="7 8">
    <name type="scientific">candidate division Kazan bacterium RIFCSPLOWO2_01_FULL_48_13</name>
    <dbReference type="NCBI Taxonomy" id="1798539"/>
    <lineage>
        <taxon>Bacteria</taxon>
        <taxon>Bacteria division Kazan-3B-28</taxon>
    </lineage>
</organism>
<evidence type="ECO:0000256" key="5">
    <source>
        <dbReference type="PROSITE-ProRule" id="PRU10015"/>
    </source>
</evidence>
<evidence type="ECO:0000313" key="7">
    <source>
        <dbReference type="EMBL" id="OGB85485.1"/>
    </source>
</evidence>